<dbReference type="PATRIC" id="fig|502800.11.peg.1568"/>
<evidence type="ECO:0000313" key="1">
    <source>
        <dbReference type="EMBL" id="ACA67241.1"/>
    </source>
</evidence>
<dbReference type="KEGG" id="ypy:YPK_0940"/>
<dbReference type="EMBL" id="CP000950">
    <property type="protein sequence ID" value="ACA67241.1"/>
    <property type="molecule type" value="Genomic_DNA"/>
</dbReference>
<dbReference type="GO" id="GO:0003677">
    <property type="term" value="F:DNA binding"/>
    <property type="evidence" value="ECO:0007669"/>
    <property type="project" value="InterPro"/>
</dbReference>
<proteinExistence type="predicted"/>
<gene>
    <name evidence="1" type="ordered locus">YPK_0940</name>
</gene>
<dbReference type="GO" id="GO:0004519">
    <property type="term" value="F:endonuclease activity"/>
    <property type="evidence" value="ECO:0007669"/>
    <property type="project" value="InterPro"/>
</dbReference>
<sequence>MTFNPLRYRSQLLAQATQRREVRTVSAEMAGESLHLQLLSLEQDLRRLKDLPRIVDRIELKARELLPKWLPYVERYLAAQKIYEYPVFAWCVIWLFDVSEIDKALEWADIAIAQNQPTPERLRARFPAFVADHVLAWAQGEAQAGRSIEPYFTRTFTNIRENWRLHEKPTAKWFKFAGELLLRDRDGKPAATAIDDIPTLKKANELLAQAEGFHKKIGVETLRKRIESRIRALEKKAEEHAAINTAP</sequence>
<dbReference type="Pfam" id="PF05944">
    <property type="entry name" value="Phage_term_smal"/>
    <property type="match status" value="1"/>
</dbReference>
<organism evidence="1">
    <name type="scientific">Yersinia pseudotuberculosis serotype O:3 (strain YPIII)</name>
    <dbReference type="NCBI Taxonomy" id="502800"/>
    <lineage>
        <taxon>Bacteria</taxon>
        <taxon>Pseudomonadati</taxon>
        <taxon>Pseudomonadota</taxon>
        <taxon>Gammaproteobacteria</taxon>
        <taxon>Enterobacterales</taxon>
        <taxon>Yersiniaceae</taxon>
        <taxon>Yersinia</taxon>
    </lineage>
</organism>
<dbReference type="AlphaFoldDB" id="A0A0H3B1D8"/>
<reference evidence="1" key="1">
    <citation type="submission" date="2008-02" db="EMBL/GenBank/DDBJ databases">
        <title>Complete sequence of Yersinia pseudotuberculosis YPIII.</title>
        <authorList>
            <consortium name="US DOE Joint Genome Institute"/>
            <person name="Challacombe J.F."/>
            <person name="Bruce D."/>
            <person name="Detter J.C."/>
            <person name="Green L."/>
            <person name="Land M."/>
            <person name="Munk C."/>
            <person name="Lindler L.E."/>
            <person name="Nikolich M.P."/>
            <person name="Brettin T."/>
        </authorList>
    </citation>
    <scope>NUCLEOTIDE SEQUENCE</scope>
    <source>
        <strain evidence="1">YPIII</strain>
    </source>
</reference>
<protein>
    <submittedName>
        <fullName evidence="1">Small terminase subunit</fullName>
    </submittedName>
</protein>
<name>A0A0H3B1D8_YERPY</name>
<dbReference type="RefSeq" id="WP_012303716.1">
    <property type="nucleotide sequence ID" value="NZ_CP009792.1"/>
</dbReference>
<dbReference type="InterPro" id="IPR010270">
    <property type="entry name" value="Phage_P2_GpM"/>
</dbReference>
<accession>A0A0H3B1D8</accession>